<evidence type="ECO:0000313" key="2">
    <source>
        <dbReference type="EMBL" id="OEG24031.1"/>
    </source>
</evidence>
<evidence type="ECO:0000256" key="1">
    <source>
        <dbReference type="SAM" id="Phobius"/>
    </source>
</evidence>
<dbReference type="RefSeq" id="WP_069638756.1">
    <property type="nucleotide sequence ID" value="NZ_JAFBEZ010000013.1"/>
</dbReference>
<sequence length="190" mass="22250">MKKRIWVVGLFFGMMIISGFTAAYIKRNYAVSIYQALKFAGVASEQIIHQQEEKDHIDLFLADGADLTLMIIKAKEKNGRKNYEIIQTSKMEDFFSEQKSLISDKEAIKNQLDMLSSIEDAPFSFENEIHQSFGKRLFFINTSHHKESKNVRINGQKPTNTFTYNYQGNLNYVYYYEELKLDQKEIKVRM</sequence>
<keyword evidence="1" id="KW-1133">Transmembrane helix</keyword>
<dbReference type="Proteomes" id="UP000094469">
    <property type="component" value="Unassembled WGS sequence"/>
</dbReference>
<comment type="caution">
    <text evidence="2">The sequence shown here is derived from an EMBL/GenBank/DDBJ whole genome shotgun (WGS) entry which is preliminary data.</text>
</comment>
<reference evidence="3" key="1">
    <citation type="submission" date="2016-09" db="EMBL/GenBank/DDBJ databases">
        <authorList>
            <person name="Gulvik C.A."/>
        </authorList>
    </citation>
    <scope>NUCLEOTIDE SEQUENCE [LARGE SCALE GENOMIC DNA]</scope>
    <source>
        <strain evidence="3">LMG 26676</strain>
    </source>
</reference>
<gene>
    <name evidence="2" type="ORF">BCR24_01350</name>
</gene>
<dbReference type="AlphaFoldDB" id="A0A1E5HGH3"/>
<feature type="transmembrane region" description="Helical" evidence="1">
    <location>
        <begin position="6"/>
        <end position="25"/>
    </location>
</feature>
<evidence type="ECO:0000313" key="3">
    <source>
        <dbReference type="Proteomes" id="UP000094469"/>
    </source>
</evidence>
<keyword evidence="3" id="KW-1185">Reference proteome</keyword>
<keyword evidence="1" id="KW-0812">Transmembrane</keyword>
<accession>A0A1E5HGH3</accession>
<protein>
    <submittedName>
        <fullName evidence="2">Uncharacterized protein</fullName>
    </submittedName>
</protein>
<proteinExistence type="predicted"/>
<keyword evidence="1" id="KW-0472">Membrane</keyword>
<dbReference type="EMBL" id="MIKC01000001">
    <property type="protein sequence ID" value="OEG24031.1"/>
    <property type="molecule type" value="Genomic_DNA"/>
</dbReference>
<dbReference type="OrthoDB" id="2193493at2"/>
<dbReference type="STRING" id="1131292.BCR24_01350"/>
<name>A0A1E5HGH3_9ENTE</name>
<organism evidence="2 3">
    <name type="scientific">Enterococcus ureilyticus</name>
    <dbReference type="NCBI Taxonomy" id="1131292"/>
    <lineage>
        <taxon>Bacteria</taxon>
        <taxon>Bacillati</taxon>
        <taxon>Bacillota</taxon>
        <taxon>Bacilli</taxon>
        <taxon>Lactobacillales</taxon>
        <taxon>Enterococcaceae</taxon>
        <taxon>Enterococcus</taxon>
    </lineage>
</organism>